<organism evidence="5 6">
    <name type="scientific">[Mycobacterium] holstebronense</name>
    <dbReference type="NCBI Taxonomy" id="3064288"/>
    <lineage>
        <taxon>Bacteria</taxon>
        <taxon>Bacillati</taxon>
        <taxon>Actinomycetota</taxon>
        <taxon>Actinomycetes</taxon>
        <taxon>Mycobacteriales</taxon>
        <taxon>Mycobacteriaceae</taxon>
        <taxon>Mycolicibacterium</taxon>
    </lineage>
</organism>
<gene>
    <name evidence="5" type="ORF">MU0102_003895</name>
</gene>
<evidence type="ECO:0000313" key="6">
    <source>
        <dbReference type="Proteomes" id="UP001190464"/>
    </source>
</evidence>
<accession>A0ABM9M422</accession>
<comment type="similarity">
    <text evidence="1">Belongs to the mycobacterial PPE family.</text>
</comment>
<feature type="compositionally biased region" description="Pro residues" evidence="2">
    <location>
        <begin position="352"/>
        <end position="367"/>
    </location>
</feature>
<dbReference type="PANTHER" id="PTHR46766">
    <property type="entry name" value="GLUTAMINE-RICH PROTEIN 2"/>
    <property type="match status" value="1"/>
</dbReference>
<dbReference type="Proteomes" id="UP001190464">
    <property type="component" value="Chromosome"/>
</dbReference>
<evidence type="ECO:0000256" key="1">
    <source>
        <dbReference type="ARBA" id="ARBA00010652"/>
    </source>
</evidence>
<feature type="region of interest" description="Disordered" evidence="2">
    <location>
        <begin position="460"/>
        <end position="503"/>
    </location>
</feature>
<feature type="region of interest" description="Disordered" evidence="2">
    <location>
        <begin position="181"/>
        <end position="218"/>
    </location>
</feature>
<feature type="region of interest" description="Disordered" evidence="2">
    <location>
        <begin position="323"/>
        <end position="373"/>
    </location>
</feature>
<feature type="compositionally biased region" description="Basic residues" evidence="2">
    <location>
        <begin position="416"/>
        <end position="427"/>
    </location>
</feature>
<dbReference type="InterPro" id="IPR043641">
    <property type="entry name" value="PPE-PPW_C"/>
</dbReference>
<dbReference type="Pfam" id="PF00823">
    <property type="entry name" value="PPE"/>
    <property type="match status" value="1"/>
</dbReference>
<feature type="domain" description="PPE" evidence="3">
    <location>
        <begin position="5"/>
        <end position="168"/>
    </location>
</feature>
<feature type="region of interest" description="Disordered" evidence="2">
    <location>
        <begin position="386"/>
        <end position="430"/>
    </location>
</feature>
<dbReference type="EMBL" id="OY726398">
    <property type="protein sequence ID" value="CAJ1509893.1"/>
    <property type="molecule type" value="Genomic_DNA"/>
</dbReference>
<sequence>MTAPMWMASPPEVHSAALSSGPGPGPLLSAAGAWSLLSLEYTAIAEALRESLAATEVGAWQGPSAASYLAAHLPYLAWLTKASADSAVHASQHETAAAAYVTALATMPTLAELAANHASHGVLAATNFFGINTIPIALNEADYLRMWVQAATTMATYEAVSGAALASAPQPAVAPTIVDHSHDDHEHDEHDDHEHEHEHNDDDDLDGGHNHDHASEGLDPTDPRWWGAVWGELGYYAEVLLIDLLTNPGAFMTDLTWIIADLTFHAAQLAPLLSQLAPALLQTALALSISNLGWAASLAGLAGLAGIQPASVPVGAEPIAPTTPATGASLGAPPAPASTTVGTPSPASVPTSAPPSPMPPPAPPPPAGGGFFPPYVIGPTGAVTRANAKASSRSASKASNPDPATEDSTAAAAVRNRQRSRRRRTARGHADEFIKVYADNTALPEPEPTLSTRVSASIAGGLGLSGTHTEEDSPAAGLTTLSGDDFGSGPTIPLLPESWHDNA</sequence>
<evidence type="ECO:0000313" key="5">
    <source>
        <dbReference type="EMBL" id="CAJ1509893.1"/>
    </source>
</evidence>
<feature type="compositionally biased region" description="Low complexity" evidence="2">
    <location>
        <begin position="323"/>
        <end position="351"/>
    </location>
</feature>
<dbReference type="InterPro" id="IPR038332">
    <property type="entry name" value="PPE_sf"/>
</dbReference>
<dbReference type="RefSeq" id="WP_308484607.1">
    <property type="nucleotide sequence ID" value="NZ_OY726398.1"/>
</dbReference>
<proteinExistence type="inferred from homology"/>
<feature type="domain" description="PPE-PPW subfamily C-terminal" evidence="4">
    <location>
        <begin position="455"/>
        <end position="499"/>
    </location>
</feature>
<evidence type="ECO:0000259" key="4">
    <source>
        <dbReference type="Pfam" id="PF18878"/>
    </source>
</evidence>
<dbReference type="SUPFAM" id="SSF140459">
    <property type="entry name" value="PE/PPE dimer-like"/>
    <property type="match status" value="1"/>
</dbReference>
<dbReference type="Pfam" id="PF18878">
    <property type="entry name" value="PPE-PPW"/>
    <property type="match status" value="1"/>
</dbReference>
<evidence type="ECO:0000259" key="3">
    <source>
        <dbReference type="Pfam" id="PF00823"/>
    </source>
</evidence>
<feature type="compositionally biased region" description="Basic and acidic residues" evidence="2">
    <location>
        <begin position="181"/>
        <end position="216"/>
    </location>
</feature>
<reference evidence="5 6" key="1">
    <citation type="submission" date="2023-08" db="EMBL/GenBank/DDBJ databases">
        <authorList>
            <person name="Folkvardsen B D."/>
            <person name="Norman A."/>
        </authorList>
    </citation>
    <scope>NUCLEOTIDE SEQUENCE [LARGE SCALE GENOMIC DNA]</scope>
    <source>
        <strain evidence="5 6">Mu0102</strain>
    </source>
</reference>
<dbReference type="Gene3D" id="1.20.1260.20">
    <property type="entry name" value="PPE superfamily"/>
    <property type="match status" value="1"/>
</dbReference>
<keyword evidence="6" id="KW-1185">Reference proteome</keyword>
<name>A0ABM9M422_9MYCO</name>
<dbReference type="InterPro" id="IPR000030">
    <property type="entry name" value="PPE_dom"/>
</dbReference>
<feature type="compositionally biased region" description="Low complexity" evidence="2">
    <location>
        <begin position="386"/>
        <end position="400"/>
    </location>
</feature>
<evidence type="ECO:0000256" key="2">
    <source>
        <dbReference type="SAM" id="MobiDB-lite"/>
    </source>
</evidence>
<protein>
    <submittedName>
        <fullName evidence="5">PPE domain-containing protein</fullName>
    </submittedName>
</protein>
<dbReference type="PANTHER" id="PTHR46766:SF1">
    <property type="entry name" value="GLUTAMINE-RICH PROTEIN 2"/>
    <property type="match status" value="1"/>
</dbReference>